<dbReference type="EC" id="2.7.4.16" evidence="2"/>
<dbReference type="InterPro" id="IPR010918">
    <property type="entry name" value="PurM-like_C_dom"/>
</dbReference>
<dbReference type="Gene3D" id="3.30.1330.10">
    <property type="entry name" value="PurM-like, N-terminal domain"/>
    <property type="match status" value="1"/>
</dbReference>
<evidence type="ECO:0000256" key="1">
    <source>
        <dbReference type="ARBA" id="ARBA00022977"/>
    </source>
</evidence>
<keyword evidence="2" id="KW-0547">Nucleotide-binding</keyword>
<feature type="binding site" evidence="2">
    <location>
        <begin position="139"/>
        <end position="140"/>
    </location>
    <ligand>
        <name>ATP</name>
        <dbReference type="ChEBI" id="CHEBI:30616"/>
    </ligand>
</feature>
<feature type="domain" description="PurM-like C-terminal" evidence="4">
    <location>
        <begin position="244"/>
        <end position="357"/>
    </location>
</feature>
<comment type="similarity">
    <text evidence="2">Belongs to the thiamine-monophosphate kinase family.</text>
</comment>
<feature type="binding site" evidence="2">
    <location>
        <position position="140"/>
    </location>
    <ligand>
        <name>Mg(2+)</name>
        <dbReference type="ChEBI" id="CHEBI:18420"/>
        <label>1</label>
    </ligand>
</feature>
<feature type="binding site" evidence="2">
    <location>
        <position position="122"/>
    </location>
    <ligand>
        <name>ATP</name>
        <dbReference type="ChEBI" id="CHEBI:30616"/>
    </ligand>
</feature>
<keyword evidence="2" id="KW-0460">Magnesium</keyword>
<dbReference type="InterPro" id="IPR036921">
    <property type="entry name" value="PurM-like_N_sf"/>
</dbReference>
<feature type="binding site" evidence="2">
    <location>
        <position position="275"/>
    </location>
    <ligand>
        <name>ATP</name>
        <dbReference type="ChEBI" id="CHEBI:30616"/>
    </ligand>
</feature>
<dbReference type="PATRIC" id="fig|419005.5.peg.2163"/>
<dbReference type="GO" id="GO:0009229">
    <property type="term" value="P:thiamine diphosphate biosynthetic process"/>
    <property type="evidence" value="ECO:0007669"/>
    <property type="project" value="UniProtKB-UniRule"/>
</dbReference>
<keyword evidence="2" id="KW-0479">Metal-binding</keyword>
<dbReference type="CDD" id="cd02194">
    <property type="entry name" value="ThiL"/>
    <property type="match status" value="1"/>
</dbReference>
<dbReference type="GO" id="GO:0000287">
    <property type="term" value="F:magnesium ion binding"/>
    <property type="evidence" value="ECO:0007669"/>
    <property type="project" value="UniProtKB-UniRule"/>
</dbReference>
<dbReference type="Pfam" id="PF00586">
    <property type="entry name" value="AIRS"/>
    <property type="match status" value="1"/>
</dbReference>
<organism evidence="5">
    <name type="scientific">Prevotella amnii</name>
    <dbReference type="NCBI Taxonomy" id="419005"/>
    <lineage>
        <taxon>Bacteria</taxon>
        <taxon>Pseudomonadati</taxon>
        <taxon>Bacteroidota</taxon>
        <taxon>Bacteroidia</taxon>
        <taxon>Bacteroidales</taxon>
        <taxon>Prevotellaceae</taxon>
        <taxon>Prevotella</taxon>
    </lineage>
</organism>
<dbReference type="GO" id="GO:0009030">
    <property type="term" value="F:thiamine-phosphate kinase activity"/>
    <property type="evidence" value="ECO:0007669"/>
    <property type="project" value="UniProtKB-UniRule"/>
</dbReference>
<name>A0A134B2L7_9BACT</name>
<feature type="binding site" evidence="2">
    <location>
        <position position="62"/>
    </location>
    <ligand>
        <name>Mg(2+)</name>
        <dbReference type="ChEBI" id="CHEBI:18420"/>
        <label>1</label>
    </ligand>
</feature>
<dbReference type="PANTHER" id="PTHR30270">
    <property type="entry name" value="THIAMINE-MONOPHOSPHATE KINASE"/>
    <property type="match status" value="1"/>
</dbReference>
<feature type="binding site" evidence="2">
    <location>
        <position position="378"/>
    </location>
    <ligand>
        <name>substrate</name>
    </ligand>
</feature>
<accession>A0A134B2L7</accession>
<evidence type="ECO:0000313" key="5">
    <source>
        <dbReference type="EMBL" id="KXB74171.1"/>
    </source>
</evidence>
<keyword evidence="2" id="KW-0808">Transferase</keyword>
<comment type="caution">
    <text evidence="5">The sequence shown here is derived from an EMBL/GenBank/DDBJ whole genome shotgun (WGS) entry which is preliminary data.</text>
</comment>
<dbReference type="Gene3D" id="3.90.650.10">
    <property type="entry name" value="PurM-like C-terminal domain"/>
    <property type="match status" value="1"/>
</dbReference>
<feature type="domain" description="PurM-like N-terminal" evidence="3">
    <location>
        <begin position="46"/>
        <end position="158"/>
    </location>
</feature>
<feature type="binding site" evidence="2">
    <location>
        <position position="47"/>
    </location>
    <ligand>
        <name>Mg(2+)</name>
        <dbReference type="ChEBI" id="CHEBI:18420"/>
        <label>4</label>
    </ligand>
</feature>
<evidence type="ECO:0000259" key="4">
    <source>
        <dbReference type="Pfam" id="PF02769"/>
    </source>
</evidence>
<dbReference type="SUPFAM" id="SSF56042">
    <property type="entry name" value="PurM C-terminal domain-like"/>
    <property type="match status" value="1"/>
</dbReference>
<comment type="caution">
    <text evidence="2">Lacks conserved residue(s) required for the propagation of feature annotation.</text>
</comment>
<proteinExistence type="inferred from homology"/>
<dbReference type="InterPro" id="IPR006283">
    <property type="entry name" value="ThiL-like"/>
</dbReference>
<comment type="catalytic activity">
    <reaction evidence="2">
        <text>thiamine phosphate + ATP = thiamine diphosphate + ADP</text>
        <dbReference type="Rhea" id="RHEA:15913"/>
        <dbReference type="ChEBI" id="CHEBI:30616"/>
        <dbReference type="ChEBI" id="CHEBI:37575"/>
        <dbReference type="ChEBI" id="CHEBI:58937"/>
        <dbReference type="ChEBI" id="CHEBI:456216"/>
        <dbReference type="EC" id="2.7.4.16"/>
    </reaction>
</comment>
<dbReference type="AlphaFoldDB" id="A0A134B2L7"/>
<gene>
    <name evidence="2" type="primary">thiL</name>
    <name evidence="5" type="ORF">HMPREF1860_02161</name>
</gene>
<feature type="binding site" evidence="2">
    <location>
        <position position="47"/>
    </location>
    <ligand>
        <name>Mg(2+)</name>
        <dbReference type="ChEBI" id="CHEBI:18420"/>
        <label>3</label>
    </ligand>
</feature>
<dbReference type="HAMAP" id="MF_02128">
    <property type="entry name" value="TMP_kinase"/>
    <property type="match status" value="1"/>
</dbReference>
<dbReference type="EMBL" id="LSDL01000153">
    <property type="protein sequence ID" value="KXB74171.1"/>
    <property type="molecule type" value="Genomic_DNA"/>
</dbReference>
<keyword evidence="2" id="KW-0067">ATP-binding</keyword>
<dbReference type="GO" id="GO:0009228">
    <property type="term" value="P:thiamine biosynthetic process"/>
    <property type="evidence" value="ECO:0007669"/>
    <property type="project" value="UniProtKB-KW"/>
</dbReference>
<evidence type="ECO:0000313" key="6">
    <source>
        <dbReference type="Proteomes" id="UP000070531"/>
    </source>
</evidence>
<comment type="pathway">
    <text evidence="2">Cofactor biosynthesis; thiamine diphosphate biosynthesis; thiamine diphosphate from thiamine phosphate: step 1/1.</text>
</comment>
<dbReference type="SUPFAM" id="SSF55326">
    <property type="entry name" value="PurM N-terminal domain-like"/>
    <property type="match status" value="1"/>
</dbReference>
<evidence type="ECO:0000256" key="2">
    <source>
        <dbReference type="HAMAP-Rule" id="MF_02128"/>
    </source>
</evidence>
<keyword evidence="1 2" id="KW-0784">Thiamine biosynthesis</keyword>
<protein>
    <recommendedName>
        <fullName evidence="2">Thiamine-monophosphate kinase</fullName>
        <shortName evidence="2">TMP kinase</shortName>
        <shortName evidence="2">Thiamine-phosphate kinase</shortName>
        <ecNumber evidence="2">2.7.4.16</ecNumber>
    </recommendedName>
</protein>
<comment type="miscellaneous">
    <text evidence="2">Reaction mechanism of ThiL seems to utilize a direct, inline transfer of the gamma-phosphate of ATP to TMP rather than a phosphorylated enzyme intermediate.</text>
</comment>
<dbReference type="STRING" id="419005.HMPREF1860_02161"/>
<feature type="binding site" evidence="2">
    <location>
        <position position="276"/>
    </location>
    <ligand>
        <name>Mg(2+)</name>
        <dbReference type="ChEBI" id="CHEBI:18420"/>
        <label>5</label>
    </ligand>
</feature>
<feature type="binding site" evidence="2">
    <location>
        <position position="326"/>
    </location>
    <ligand>
        <name>substrate</name>
    </ligand>
</feature>
<dbReference type="InterPro" id="IPR036676">
    <property type="entry name" value="PurM-like_C_sf"/>
</dbReference>
<dbReference type="InterPro" id="IPR016188">
    <property type="entry name" value="PurM-like_N"/>
</dbReference>
<dbReference type="PANTHER" id="PTHR30270:SF0">
    <property type="entry name" value="THIAMINE-MONOPHOSPHATE KINASE"/>
    <property type="match status" value="1"/>
</dbReference>
<dbReference type="UniPathway" id="UPA00060">
    <property type="reaction ID" value="UER00142"/>
</dbReference>
<keyword evidence="2 5" id="KW-0418">Kinase</keyword>
<reference evidence="5 6" key="1">
    <citation type="submission" date="2016-01" db="EMBL/GenBank/DDBJ databases">
        <authorList>
            <person name="Oliw E.H."/>
        </authorList>
    </citation>
    <scope>NUCLEOTIDE SEQUENCE [LARGE SCALE GENOMIC DNA]</scope>
    <source>
        <strain evidence="5 6">DNF00307</strain>
    </source>
</reference>
<dbReference type="Pfam" id="PF02769">
    <property type="entry name" value="AIRS_C"/>
    <property type="match status" value="1"/>
</dbReference>
<feature type="binding site" evidence="2">
    <location>
        <position position="166"/>
    </location>
    <ligand>
        <name>ATP</name>
        <dbReference type="ChEBI" id="CHEBI:30616"/>
    </ligand>
</feature>
<feature type="binding site" evidence="2">
    <location>
        <position position="61"/>
    </location>
    <ligand>
        <name>Mg(2+)</name>
        <dbReference type="ChEBI" id="CHEBI:18420"/>
        <label>4</label>
    </ligand>
</feature>
<sequence>MKLLSVLKRKELYKMEIKELGEFGLIEHFTKGIKKKNSSTVVSLTDDAAVLSYENKHTLVTTQMFMEGIQFDLTYIDMEHLAYKCAMATMSNIFAMGGNPRQMLCAIAIGKRFVVEDLESFYSGLRRACDKWHVDIVGGDTSSSYTGLAITLTCLGEVSKAGVLTRKGAHPTDLICVSGDLGAAYMGLQILEREKTVYYQQVQEYNSKLKASKGSNDKQALQALAKGKELIDHFQPDFAGKEYLIDRQLKPEARGDVIESLYAAGIHPTSMIDISDGLASELKHICKQSGCGCRVYEDKIPIDYQTAATCEEFNMNLTTAALNGGEDYELLFTCPIGDHEKLEHLEGVRQIGYITDASLGAFLITRDGNEFELKAQGWSEDKG</sequence>
<evidence type="ECO:0000259" key="3">
    <source>
        <dbReference type="Pfam" id="PF00586"/>
    </source>
</evidence>
<dbReference type="GO" id="GO:0005524">
    <property type="term" value="F:ATP binding"/>
    <property type="evidence" value="ECO:0007669"/>
    <property type="project" value="UniProtKB-UniRule"/>
</dbReference>
<dbReference type="Proteomes" id="UP000070531">
    <property type="component" value="Unassembled WGS sequence"/>
</dbReference>
<comment type="function">
    <text evidence="2">Catalyzes the ATP-dependent phosphorylation of thiamine-monophosphate (TMP) to form thiamine-pyrophosphate (TPP), the active form of vitamin B1.</text>
</comment>
<feature type="binding site" evidence="2">
    <location>
        <position position="273"/>
    </location>
    <ligand>
        <name>Mg(2+)</name>
        <dbReference type="ChEBI" id="CHEBI:18420"/>
        <label>3</label>
    </ligand>
</feature>